<dbReference type="Proteomes" id="UP001060085">
    <property type="component" value="Linkage Group LG03"/>
</dbReference>
<protein>
    <submittedName>
        <fullName evidence="1">Uncharacterized protein</fullName>
    </submittedName>
</protein>
<proteinExistence type="predicted"/>
<keyword evidence="2" id="KW-1185">Reference proteome</keyword>
<gene>
    <name evidence="1" type="ORF">M9H77_14719</name>
</gene>
<organism evidence="1 2">
    <name type="scientific">Catharanthus roseus</name>
    <name type="common">Madagascar periwinkle</name>
    <name type="synonym">Vinca rosea</name>
    <dbReference type="NCBI Taxonomy" id="4058"/>
    <lineage>
        <taxon>Eukaryota</taxon>
        <taxon>Viridiplantae</taxon>
        <taxon>Streptophyta</taxon>
        <taxon>Embryophyta</taxon>
        <taxon>Tracheophyta</taxon>
        <taxon>Spermatophyta</taxon>
        <taxon>Magnoliopsida</taxon>
        <taxon>eudicotyledons</taxon>
        <taxon>Gunneridae</taxon>
        <taxon>Pentapetalae</taxon>
        <taxon>asterids</taxon>
        <taxon>lamiids</taxon>
        <taxon>Gentianales</taxon>
        <taxon>Apocynaceae</taxon>
        <taxon>Rauvolfioideae</taxon>
        <taxon>Vinceae</taxon>
        <taxon>Catharanthinae</taxon>
        <taxon>Catharanthus</taxon>
    </lineage>
</organism>
<name>A0ACC0BP03_CATRO</name>
<reference evidence="2" key="1">
    <citation type="journal article" date="2023" name="Nat. Plants">
        <title>Single-cell RNA sequencing provides a high-resolution roadmap for understanding the multicellular compartmentation of specialized metabolism.</title>
        <authorList>
            <person name="Sun S."/>
            <person name="Shen X."/>
            <person name="Li Y."/>
            <person name="Li Y."/>
            <person name="Wang S."/>
            <person name="Li R."/>
            <person name="Zhang H."/>
            <person name="Shen G."/>
            <person name="Guo B."/>
            <person name="Wei J."/>
            <person name="Xu J."/>
            <person name="St-Pierre B."/>
            <person name="Chen S."/>
            <person name="Sun C."/>
        </authorList>
    </citation>
    <scope>NUCLEOTIDE SEQUENCE [LARGE SCALE GENOMIC DNA]</scope>
</reference>
<sequence>MIMESLSSIKEEGGIEILSVKEEPMIFLDEDEVSREVNSNGGGFRDQFCDAPKPIEGLHEMGPPPFLKKTYEMVDDPETDSIISWSSTSTSFIVWDPHKFSKDLLPKHFKHNNFSSFVRQLNTYRFRKIDTDRWEFANEAFQKGKKHLLKNIKRRKQMMQQPSRYPGFDSTKYGTETELEKLKNDQNTLKLELLRIKQQQVYTENYLARIKERLQSTESKQKCMAIFMAKAFKNPFFLPKFIEKLKEKRALNSSGDQTSKKRRIVALENNPEKVTNGKKNLEDDQEEVTTVGSEIDTIFSQDEGSPVEEKGIRTNVPDAENFILWEKLMEDDLIYEEEETETTRRNQSDIVMELEDLIGKQQPEWGANMRELVEPVNCPGLMA</sequence>
<dbReference type="EMBL" id="CM044703">
    <property type="protein sequence ID" value="KAI5674355.1"/>
    <property type="molecule type" value="Genomic_DNA"/>
</dbReference>
<comment type="caution">
    <text evidence="1">The sequence shown here is derived from an EMBL/GenBank/DDBJ whole genome shotgun (WGS) entry which is preliminary data.</text>
</comment>
<evidence type="ECO:0000313" key="2">
    <source>
        <dbReference type="Proteomes" id="UP001060085"/>
    </source>
</evidence>
<accession>A0ACC0BP03</accession>
<evidence type="ECO:0000313" key="1">
    <source>
        <dbReference type="EMBL" id="KAI5674355.1"/>
    </source>
</evidence>